<dbReference type="EC" id="3.5.1.4" evidence="3"/>
<keyword evidence="4" id="KW-0378">Hydrolase</keyword>
<dbReference type="InterPro" id="IPR023631">
    <property type="entry name" value="Amidase_dom"/>
</dbReference>
<comment type="similarity">
    <text evidence="2">Belongs to the amidase family.</text>
</comment>
<evidence type="ECO:0000256" key="4">
    <source>
        <dbReference type="ARBA" id="ARBA00022801"/>
    </source>
</evidence>
<comment type="caution">
    <text evidence="8">The sequence shown here is derived from an EMBL/GenBank/DDBJ whole genome shotgun (WGS) entry which is preliminary data.</text>
</comment>
<evidence type="ECO:0000256" key="5">
    <source>
        <dbReference type="PIRSR" id="PIRSR001221-1"/>
    </source>
</evidence>
<protein>
    <recommendedName>
        <fullName evidence="3">amidase</fullName>
        <ecNumber evidence="3">3.5.1.4</ecNumber>
    </recommendedName>
</protein>
<dbReference type="AlphaFoldDB" id="A0A430LLC8"/>
<evidence type="ECO:0000256" key="3">
    <source>
        <dbReference type="ARBA" id="ARBA00012922"/>
    </source>
</evidence>
<gene>
    <name evidence="8" type="ORF">BHE90_008999</name>
</gene>
<evidence type="ECO:0000313" key="8">
    <source>
        <dbReference type="EMBL" id="RTE76518.1"/>
    </source>
</evidence>
<feature type="binding site" evidence="6">
    <location>
        <position position="194"/>
    </location>
    <ligand>
        <name>substrate</name>
    </ligand>
</feature>
<reference evidence="8 9" key="1">
    <citation type="submission" date="2017-06" db="EMBL/GenBank/DDBJ databases">
        <title>Comparative genomic analysis of Ambrosia Fusariam Clade fungi.</title>
        <authorList>
            <person name="Stajich J.E."/>
            <person name="Carrillo J."/>
            <person name="Kijimoto T."/>
            <person name="Eskalen A."/>
            <person name="O'Donnell K."/>
            <person name="Kasson M."/>
        </authorList>
    </citation>
    <scope>NUCLEOTIDE SEQUENCE [LARGE SCALE GENOMIC DNA]</scope>
    <source>
        <strain evidence="8 9">UCR1854</strain>
    </source>
</reference>
<feature type="domain" description="Amidase" evidence="7">
    <location>
        <begin position="80"/>
        <end position="554"/>
    </location>
</feature>
<dbReference type="SUPFAM" id="SSF75304">
    <property type="entry name" value="Amidase signature (AS) enzymes"/>
    <property type="match status" value="1"/>
</dbReference>
<dbReference type="PROSITE" id="PS00571">
    <property type="entry name" value="AMIDASES"/>
    <property type="match status" value="1"/>
</dbReference>
<evidence type="ECO:0000313" key="9">
    <source>
        <dbReference type="Proteomes" id="UP000287124"/>
    </source>
</evidence>
<dbReference type="EMBL" id="MIKF01000150">
    <property type="protein sequence ID" value="RTE76518.1"/>
    <property type="molecule type" value="Genomic_DNA"/>
</dbReference>
<feature type="binding site" evidence="6">
    <location>
        <position position="220"/>
    </location>
    <ligand>
        <name>substrate</name>
    </ligand>
</feature>
<feature type="active site" description="Charge relay system" evidence="5">
    <location>
        <position position="136"/>
    </location>
</feature>
<keyword evidence="9" id="KW-1185">Reference proteome</keyword>
<dbReference type="InterPro" id="IPR036928">
    <property type="entry name" value="AS_sf"/>
</dbReference>
<evidence type="ECO:0000256" key="2">
    <source>
        <dbReference type="ARBA" id="ARBA00009199"/>
    </source>
</evidence>
<dbReference type="PANTHER" id="PTHR46072:SF8">
    <property type="entry name" value="AMIDASE DOMAIN-CONTAINING PROTEIN"/>
    <property type="match status" value="1"/>
</dbReference>
<dbReference type="GO" id="GO:0004040">
    <property type="term" value="F:amidase activity"/>
    <property type="evidence" value="ECO:0007669"/>
    <property type="project" value="UniProtKB-EC"/>
</dbReference>
<organism evidence="8 9">
    <name type="scientific">Fusarium euwallaceae</name>
    <dbReference type="NCBI Taxonomy" id="1147111"/>
    <lineage>
        <taxon>Eukaryota</taxon>
        <taxon>Fungi</taxon>
        <taxon>Dikarya</taxon>
        <taxon>Ascomycota</taxon>
        <taxon>Pezizomycotina</taxon>
        <taxon>Sordariomycetes</taxon>
        <taxon>Hypocreomycetidae</taxon>
        <taxon>Hypocreales</taxon>
        <taxon>Nectriaceae</taxon>
        <taxon>Fusarium</taxon>
        <taxon>Fusarium solani species complex</taxon>
    </lineage>
</organism>
<sequence length="571" mass="62573">MRMHESSWEARAAAKREAIMAKIPQPWRLAPEDLERAAQQRDLTGSFINGLLDKQTVSITSMDSLPILESISSGKLSATEVTTAFCRTAAIAHQINNCLHEIFFDEAIDRAKYLDDYYAKNNKTVGPLHGLPISLKDQFHVKGVDTTMGYIGWIGSNLGISDPKQGHQVESQIVTELLSLGAVLFCKTSLPQTLLFGETKNNLIGQTLNPHNQNLSCGGSSGGEGALMALRGSSLGIGTDIGGSVRIPAGFCGVFSIKPTPERLSYRNVANTNPGQNTYRSTVGFLGTSLDALELLLKSLLSTKPWRCDPSVVPIPFRQEVIDSYLSRADESGRAKSTTQPLKIGIFWTDGVVGPHPPVVRGLRIVHDSLKSSGHKVVDWEPPSQATAKRVHEAFLMADGAHDIHQQLSLSGEPLIPDLKHPFQLRPPMGLLEYQDLTLQGLAYEHEYTDYWNSTADSDGQEVDVVIMPVAPHAAVIPGKYYHTAYTEAINLMNYSAVVIPVTQADEKIDVFDESYEPLGENDKLNWESYDPAIYHGAPVGVQVVTRKFEEEKALAIARIVHATIRSTNPL</sequence>
<proteinExistence type="inferred from homology"/>
<dbReference type="PIRSF" id="PIRSF001221">
    <property type="entry name" value="Amidase_fungi"/>
    <property type="match status" value="1"/>
</dbReference>
<dbReference type="Pfam" id="PF01425">
    <property type="entry name" value="Amidase"/>
    <property type="match status" value="1"/>
</dbReference>
<dbReference type="PANTHER" id="PTHR46072">
    <property type="entry name" value="AMIDASE-RELATED-RELATED"/>
    <property type="match status" value="1"/>
</dbReference>
<feature type="active site" description="Acyl-ester intermediate" evidence="5">
    <location>
        <position position="244"/>
    </location>
</feature>
<feature type="binding site" evidence="6">
    <location>
        <begin position="241"/>
        <end position="244"/>
    </location>
    <ligand>
        <name>substrate</name>
    </ligand>
</feature>
<accession>A0A430LLC8</accession>
<evidence type="ECO:0000256" key="6">
    <source>
        <dbReference type="PIRSR" id="PIRSR001221-2"/>
    </source>
</evidence>
<evidence type="ECO:0000259" key="7">
    <source>
        <dbReference type="Pfam" id="PF01425"/>
    </source>
</evidence>
<name>A0A430LLC8_9HYPO</name>
<feature type="active site" description="Charge relay system" evidence="5">
    <location>
        <position position="220"/>
    </location>
</feature>
<comment type="catalytic activity">
    <reaction evidence="1">
        <text>a monocarboxylic acid amide + H2O = a monocarboxylate + NH4(+)</text>
        <dbReference type="Rhea" id="RHEA:12020"/>
        <dbReference type="ChEBI" id="CHEBI:15377"/>
        <dbReference type="ChEBI" id="CHEBI:28938"/>
        <dbReference type="ChEBI" id="CHEBI:35757"/>
        <dbReference type="ChEBI" id="CHEBI:83628"/>
        <dbReference type="EC" id="3.5.1.4"/>
    </reaction>
</comment>
<evidence type="ECO:0000256" key="1">
    <source>
        <dbReference type="ARBA" id="ARBA00001311"/>
    </source>
</evidence>
<dbReference type="InterPro" id="IPR020556">
    <property type="entry name" value="Amidase_CS"/>
</dbReference>
<dbReference type="Gene3D" id="3.90.1300.10">
    <property type="entry name" value="Amidase signature (AS) domain"/>
    <property type="match status" value="1"/>
</dbReference>
<dbReference type="Proteomes" id="UP000287124">
    <property type="component" value="Unassembled WGS sequence"/>
</dbReference>